<dbReference type="AlphaFoldDB" id="A0A2S2BU22"/>
<dbReference type="Proteomes" id="UP000245711">
    <property type="component" value="Chromosome"/>
</dbReference>
<dbReference type="EMBL" id="CP021354">
    <property type="protein sequence ID" value="AWK72146.1"/>
    <property type="molecule type" value="Genomic_DNA"/>
</dbReference>
<feature type="domain" description="Beta-lactamase-related" evidence="1">
    <location>
        <begin position="32"/>
        <end position="251"/>
    </location>
</feature>
<keyword evidence="3" id="KW-1185">Reference proteome</keyword>
<dbReference type="OrthoDB" id="3336932at2"/>
<dbReference type="Gene3D" id="3.40.710.10">
    <property type="entry name" value="DD-peptidase/beta-lactamase superfamily"/>
    <property type="match status" value="1"/>
</dbReference>
<keyword evidence="2" id="KW-0378">Hydrolase</keyword>
<dbReference type="RefSeq" id="WP_109329044.1">
    <property type="nucleotide sequence ID" value="NZ_CP021354.1"/>
</dbReference>
<evidence type="ECO:0000313" key="2">
    <source>
        <dbReference type="EMBL" id="AWK72146.1"/>
    </source>
</evidence>
<dbReference type="GO" id="GO:0016787">
    <property type="term" value="F:hydrolase activity"/>
    <property type="evidence" value="ECO:0007669"/>
    <property type="project" value="UniProtKB-KW"/>
</dbReference>
<dbReference type="InterPro" id="IPR050789">
    <property type="entry name" value="Diverse_Enzym_Activities"/>
</dbReference>
<reference evidence="2 3" key="1">
    <citation type="submission" date="2017-05" db="EMBL/GenBank/DDBJ databases">
        <title>Isolation of Rhodococcus sp. S2-17 biodegrading of BP-3.</title>
        <authorList>
            <person name="Lee Y."/>
            <person name="Kim K.H."/>
            <person name="Chun B.H."/>
            <person name="Jung H.S."/>
            <person name="Jeon C.O."/>
        </authorList>
    </citation>
    <scope>NUCLEOTIDE SEQUENCE [LARGE SCALE GENOMIC DNA]</scope>
    <source>
        <strain evidence="2 3">S2-17</strain>
    </source>
</reference>
<evidence type="ECO:0000259" key="1">
    <source>
        <dbReference type="Pfam" id="PF00144"/>
    </source>
</evidence>
<sequence>MQSLDQIARWPVDNAAAVVLSRDEGVIGEYGDQQRVFPLASVTKLLCAYAVLVATEEGAVELDQPAGPEGSTVRHLLAHASGLAFDDNRAQTTPGRKRIYSSAGYEVLADFVIAETSIDFADYLAESVFAPLKMGASALVGPAGHGAESSAGDLGRFAAELLRPALLSQETFDAATSVQFPGLDGILPGYGSQRPNDWGLGFELRSHKSPHWTGLSNSPRTFGHFGQSGTFLWTDPAEGLACVVLTDRPFGDWAKPLWTEVSDAVLEEGRRS</sequence>
<dbReference type="SUPFAM" id="SSF56601">
    <property type="entry name" value="beta-lactamase/transpeptidase-like"/>
    <property type="match status" value="1"/>
</dbReference>
<protein>
    <submittedName>
        <fullName evidence="2">Serine hydrolase</fullName>
    </submittedName>
</protein>
<dbReference type="InterPro" id="IPR001466">
    <property type="entry name" value="Beta-lactam-related"/>
</dbReference>
<gene>
    <name evidence="2" type="ORF">CBI38_11715</name>
</gene>
<organism evidence="2 3">
    <name type="scientific">Rhodococcus oxybenzonivorans</name>
    <dbReference type="NCBI Taxonomy" id="1990687"/>
    <lineage>
        <taxon>Bacteria</taxon>
        <taxon>Bacillati</taxon>
        <taxon>Actinomycetota</taxon>
        <taxon>Actinomycetes</taxon>
        <taxon>Mycobacteriales</taxon>
        <taxon>Nocardiaceae</taxon>
        <taxon>Rhodococcus</taxon>
    </lineage>
</organism>
<proteinExistence type="predicted"/>
<dbReference type="PANTHER" id="PTHR43283">
    <property type="entry name" value="BETA-LACTAMASE-RELATED"/>
    <property type="match status" value="1"/>
</dbReference>
<dbReference type="KEGG" id="roz:CBI38_11715"/>
<dbReference type="PANTHER" id="PTHR43283:SF15">
    <property type="entry name" value="CONSERVED PROTEIN"/>
    <property type="match status" value="1"/>
</dbReference>
<accession>A0A2S2BU22</accession>
<dbReference type="InterPro" id="IPR012338">
    <property type="entry name" value="Beta-lactam/transpept-like"/>
</dbReference>
<name>A0A2S2BU22_9NOCA</name>
<evidence type="ECO:0000313" key="3">
    <source>
        <dbReference type="Proteomes" id="UP000245711"/>
    </source>
</evidence>
<dbReference type="Pfam" id="PF00144">
    <property type="entry name" value="Beta-lactamase"/>
    <property type="match status" value="1"/>
</dbReference>